<keyword evidence="6" id="KW-1185">Reference proteome</keyword>
<dbReference type="CDD" id="cd01392">
    <property type="entry name" value="HTH_LacI"/>
    <property type="match status" value="1"/>
</dbReference>
<dbReference type="InterPro" id="IPR010982">
    <property type="entry name" value="Lambda_DNA-bd_dom_sf"/>
</dbReference>
<gene>
    <name evidence="5" type="ORF">QRT05_00750</name>
</gene>
<evidence type="ECO:0000259" key="4">
    <source>
        <dbReference type="PROSITE" id="PS50932"/>
    </source>
</evidence>
<dbReference type="Gene3D" id="1.10.260.40">
    <property type="entry name" value="lambda repressor-like DNA-binding domains"/>
    <property type="match status" value="1"/>
</dbReference>
<dbReference type="Gene3D" id="3.40.50.2300">
    <property type="match status" value="2"/>
</dbReference>
<dbReference type="PANTHER" id="PTHR30146">
    <property type="entry name" value="LACI-RELATED TRANSCRIPTIONAL REPRESSOR"/>
    <property type="match status" value="1"/>
</dbReference>
<dbReference type="InterPro" id="IPR001761">
    <property type="entry name" value="Peripla_BP/Lac1_sug-bd_dom"/>
</dbReference>
<name>A0ABT7S2K5_9CELL</name>
<evidence type="ECO:0000313" key="6">
    <source>
        <dbReference type="Proteomes" id="UP001321453"/>
    </source>
</evidence>
<dbReference type="CDD" id="cd06267">
    <property type="entry name" value="PBP1_LacI_sugar_binding-like"/>
    <property type="match status" value="1"/>
</dbReference>
<evidence type="ECO:0000256" key="2">
    <source>
        <dbReference type="ARBA" id="ARBA00023125"/>
    </source>
</evidence>
<dbReference type="SUPFAM" id="SSF53822">
    <property type="entry name" value="Periplasmic binding protein-like I"/>
    <property type="match status" value="1"/>
</dbReference>
<reference evidence="5 6" key="1">
    <citation type="submission" date="2023-06" db="EMBL/GenBank/DDBJ databases">
        <title>Cellulomonas sp. MW9 Whole genome sequence.</title>
        <authorList>
            <person name="Park S."/>
        </authorList>
    </citation>
    <scope>NUCLEOTIDE SEQUENCE [LARGE SCALE GENOMIC DNA]</scope>
    <source>
        <strain evidence="5 6">MW9</strain>
    </source>
</reference>
<dbReference type="SMART" id="SM00354">
    <property type="entry name" value="HTH_LACI"/>
    <property type="match status" value="1"/>
</dbReference>
<dbReference type="Proteomes" id="UP001321453">
    <property type="component" value="Unassembled WGS sequence"/>
</dbReference>
<keyword evidence="2 5" id="KW-0238">DNA-binding</keyword>
<dbReference type="Pfam" id="PF00356">
    <property type="entry name" value="LacI"/>
    <property type="match status" value="1"/>
</dbReference>
<evidence type="ECO:0000256" key="1">
    <source>
        <dbReference type="ARBA" id="ARBA00023015"/>
    </source>
</evidence>
<dbReference type="GO" id="GO:0003677">
    <property type="term" value="F:DNA binding"/>
    <property type="evidence" value="ECO:0007669"/>
    <property type="project" value="UniProtKB-KW"/>
</dbReference>
<dbReference type="PROSITE" id="PS50932">
    <property type="entry name" value="HTH_LACI_2"/>
    <property type="match status" value="1"/>
</dbReference>
<sequence length="335" mass="35876">MAGTDVPEREAITLSHVAQRAGVSLKTASRALNGEQHVATATRERVLAAAADLDFRMNPQASMLKRGIATPAVGMITGDLANPFYSALAKGVEKEVRAVGAHLTIASSDEDPDVERDLVREFADRHVRGLVIASTRASHEDIAVLIARGTAVVFVDRPPVGVEADSIVIDNYGGAYTATQHLLAVGHRHIAFVGDYERLSTHRERRRGYTDALAEAGCEPIVRVDSHDMLAGRDTVTELLTGDQPVTAVLAGNNRIALGAVRAIAATRPEVALVGFDDFDLSDVLGVTTVAHDATEMGRLAAQRILERTGRMTFERVVMPTRLIERGSGEKPPPA</sequence>
<organism evidence="5 6">
    <name type="scientific">Cellulomonas edaphi</name>
    <dbReference type="NCBI Taxonomy" id="3053468"/>
    <lineage>
        <taxon>Bacteria</taxon>
        <taxon>Bacillati</taxon>
        <taxon>Actinomycetota</taxon>
        <taxon>Actinomycetes</taxon>
        <taxon>Micrococcales</taxon>
        <taxon>Cellulomonadaceae</taxon>
        <taxon>Cellulomonas</taxon>
    </lineage>
</organism>
<dbReference type="InterPro" id="IPR028082">
    <property type="entry name" value="Peripla_BP_I"/>
</dbReference>
<evidence type="ECO:0000256" key="3">
    <source>
        <dbReference type="ARBA" id="ARBA00023163"/>
    </source>
</evidence>
<dbReference type="SUPFAM" id="SSF47413">
    <property type="entry name" value="lambda repressor-like DNA-binding domains"/>
    <property type="match status" value="1"/>
</dbReference>
<evidence type="ECO:0000313" key="5">
    <source>
        <dbReference type="EMBL" id="MDM7829846.1"/>
    </source>
</evidence>
<dbReference type="EMBL" id="JAUCGR010000001">
    <property type="protein sequence ID" value="MDM7829846.1"/>
    <property type="molecule type" value="Genomic_DNA"/>
</dbReference>
<dbReference type="Pfam" id="PF00532">
    <property type="entry name" value="Peripla_BP_1"/>
    <property type="match status" value="1"/>
</dbReference>
<keyword evidence="3" id="KW-0804">Transcription</keyword>
<dbReference type="RefSeq" id="WP_289444250.1">
    <property type="nucleotide sequence ID" value="NZ_JAUCGR010000001.1"/>
</dbReference>
<comment type="caution">
    <text evidence="5">The sequence shown here is derived from an EMBL/GenBank/DDBJ whole genome shotgun (WGS) entry which is preliminary data.</text>
</comment>
<feature type="domain" description="HTH lacI-type" evidence="4">
    <location>
        <begin position="12"/>
        <end position="66"/>
    </location>
</feature>
<proteinExistence type="predicted"/>
<keyword evidence="1" id="KW-0805">Transcription regulation</keyword>
<dbReference type="PANTHER" id="PTHR30146:SF109">
    <property type="entry name" value="HTH-TYPE TRANSCRIPTIONAL REGULATOR GALS"/>
    <property type="match status" value="1"/>
</dbReference>
<accession>A0ABT7S2K5</accession>
<protein>
    <submittedName>
        <fullName evidence="5">LacI family DNA-binding transcriptional regulator</fullName>
    </submittedName>
</protein>
<dbReference type="InterPro" id="IPR000843">
    <property type="entry name" value="HTH_LacI"/>
</dbReference>